<dbReference type="Gene3D" id="3.90.1150.10">
    <property type="entry name" value="Aspartate Aminotransferase, domain 1"/>
    <property type="match status" value="1"/>
</dbReference>
<dbReference type="InterPro" id="IPR005303">
    <property type="entry name" value="MOCOS_middle"/>
</dbReference>
<keyword evidence="1 4" id="KW-0808">Transferase</keyword>
<dbReference type="AlphaFoldDB" id="A0A0F4GKL0"/>
<feature type="modified residue" description="N6-(pyridoxal phosphate)lysine" evidence="4">
    <location>
        <position position="230"/>
    </location>
</feature>
<accession>A0A0F4GKL0</accession>
<name>A0A0F4GKL0_9PEZI</name>
<gene>
    <name evidence="4" type="primary">hxB</name>
    <name evidence="6" type="ORF">TI39_contig476g00022</name>
</gene>
<dbReference type="PANTHER" id="PTHR14237:SF80">
    <property type="entry name" value="MOLYBDENUM COFACTOR SULFURASE"/>
    <property type="match status" value="1"/>
</dbReference>
<dbReference type="Pfam" id="PF03473">
    <property type="entry name" value="MOSC"/>
    <property type="match status" value="1"/>
</dbReference>
<dbReference type="Pfam" id="PF00266">
    <property type="entry name" value="Aminotran_5"/>
    <property type="match status" value="1"/>
</dbReference>
<dbReference type="EMBL" id="LAFY01000468">
    <property type="protein sequence ID" value="KJX97612.1"/>
    <property type="molecule type" value="Genomic_DNA"/>
</dbReference>
<protein>
    <recommendedName>
        <fullName evidence="4">Molybdenum cofactor sulfurase</fullName>
        <shortName evidence="4">MCS</shortName>
        <shortName evidence="4">MOS</shortName>
        <shortName evidence="4">MoCo sulfurase</shortName>
        <ecNumber evidence="4">2.8.1.9</ecNumber>
    </recommendedName>
    <alternativeName>
        <fullName evidence="4">Molybdenum cofactor sulfurtransferase</fullName>
    </alternativeName>
</protein>
<dbReference type="OrthoDB" id="10264306at2759"/>
<comment type="function">
    <text evidence="4">Sulfurates the molybdenum cofactor. Sulfation of molybdenum is essential for xanthine dehydrogenase (XDH) and aldehyde oxidase (ADO) enzymes in which molybdenum cofactor is liganded by 1 oxygen and 1 sulfur atom in active form.</text>
</comment>
<dbReference type="EC" id="2.8.1.9" evidence="4"/>
<feature type="domain" description="MOSC" evidence="5">
    <location>
        <begin position="631"/>
        <end position="790"/>
    </location>
</feature>
<evidence type="ECO:0000256" key="4">
    <source>
        <dbReference type="HAMAP-Rule" id="MF_03050"/>
    </source>
</evidence>
<dbReference type="InterPro" id="IPR015421">
    <property type="entry name" value="PyrdxlP-dep_Trfase_major"/>
</dbReference>
<dbReference type="Proteomes" id="UP000033647">
    <property type="component" value="Unassembled WGS sequence"/>
</dbReference>
<evidence type="ECO:0000313" key="6">
    <source>
        <dbReference type="EMBL" id="KJX97612.1"/>
    </source>
</evidence>
<dbReference type="InterPro" id="IPR028886">
    <property type="entry name" value="MoCo_sulfurase"/>
</dbReference>
<dbReference type="HAMAP" id="MF_03050">
    <property type="entry name" value="MOCOS"/>
    <property type="match status" value="1"/>
</dbReference>
<comment type="similarity">
    <text evidence="4">Belongs to the class-V pyridoxal-phosphate-dependent aminotransferase family. MOCOS subfamily.</text>
</comment>
<dbReference type="GO" id="GO:0030151">
    <property type="term" value="F:molybdenum ion binding"/>
    <property type="evidence" value="ECO:0007669"/>
    <property type="project" value="UniProtKB-UniRule"/>
</dbReference>
<evidence type="ECO:0000259" key="5">
    <source>
        <dbReference type="PROSITE" id="PS51340"/>
    </source>
</evidence>
<keyword evidence="2 4" id="KW-0663">Pyridoxal phosphate</keyword>
<reference evidence="6 7" key="1">
    <citation type="submission" date="2015-03" db="EMBL/GenBank/DDBJ databases">
        <title>RNA-seq based gene annotation and comparative genomics of four Zymoseptoria species reveal species-specific pathogenicity related genes and transposable element activity.</title>
        <authorList>
            <person name="Grandaubert J."/>
            <person name="Bhattacharyya A."/>
            <person name="Stukenbrock E.H."/>
        </authorList>
    </citation>
    <scope>NUCLEOTIDE SEQUENCE [LARGE SCALE GENOMIC DNA]</scope>
    <source>
        <strain evidence="6 7">Zb18110</strain>
    </source>
</reference>
<evidence type="ECO:0000256" key="3">
    <source>
        <dbReference type="ARBA" id="ARBA00023150"/>
    </source>
</evidence>
<dbReference type="SUPFAM" id="SSF141673">
    <property type="entry name" value="MOSC N-terminal domain-like"/>
    <property type="match status" value="1"/>
</dbReference>
<comment type="catalytic activity">
    <reaction evidence="4">
        <text>Mo-molybdopterin + L-cysteine + AH2 = thio-Mo-molybdopterin + L-alanine + A + H2O</text>
        <dbReference type="Rhea" id="RHEA:42636"/>
        <dbReference type="ChEBI" id="CHEBI:13193"/>
        <dbReference type="ChEBI" id="CHEBI:15377"/>
        <dbReference type="ChEBI" id="CHEBI:17499"/>
        <dbReference type="ChEBI" id="CHEBI:35235"/>
        <dbReference type="ChEBI" id="CHEBI:57972"/>
        <dbReference type="ChEBI" id="CHEBI:71302"/>
        <dbReference type="ChEBI" id="CHEBI:82685"/>
        <dbReference type="EC" id="2.8.1.9"/>
    </reaction>
</comment>
<dbReference type="InterPro" id="IPR015424">
    <property type="entry name" value="PyrdxlP-dep_Trfase"/>
</dbReference>
<dbReference type="Gene3D" id="3.40.640.10">
    <property type="entry name" value="Type I PLP-dependent aspartate aminotransferase-like (Major domain)"/>
    <property type="match status" value="1"/>
</dbReference>
<dbReference type="GO" id="GO:0016829">
    <property type="term" value="F:lyase activity"/>
    <property type="evidence" value="ECO:0007669"/>
    <property type="project" value="UniProtKB-UniRule"/>
</dbReference>
<comment type="cofactor">
    <cofactor evidence="4">
        <name>pyridoxal 5'-phosphate</name>
        <dbReference type="ChEBI" id="CHEBI:597326"/>
    </cofactor>
</comment>
<dbReference type="SUPFAM" id="SSF53383">
    <property type="entry name" value="PLP-dependent transferases"/>
    <property type="match status" value="1"/>
</dbReference>
<dbReference type="InterPro" id="IPR005302">
    <property type="entry name" value="MoCF_Sase_C"/>
</dbReference>
<feature type="active site" evidence="4">
    <location>
        <position position="394"/>
    </location>
</feature>
<sequence length="793" mass="87308">MAATMDLHEYDAYISQMREKEYPMLKDSLYLDHAGTTLYSKTLMDRFHAGMMANLYGNPHSGAPSSQRSTAEIEAVRIQALEYFGADPDDFDLVFTANATASIKLVMEAFRQQRHGFWYGYHVDSHTSLIGVRESAKDQGCFESDWEVEKWLHNESEMDEAARPRLFSYPAQSNMNGRRLPLDWNAKCRSGSGRRKAYTLCDAAAYATTTPLRMNELERAPDFTVLSFSKIFGFPDLGALIVQKDVAHLFSDRRYFGGGTVDMVVCVKEQWHAMKSGSLHEQLEDGTLPVHSIIALKSAMSTHKALFCSLDHIADHTLALASQLHQDLKSLQHANGTTACEIYRGDGSTYENAATQGPTIAFNIRNSKGQYVSNAEIEKLAAIKNIHLRTGGLCNPGGVVKHLKLDPWEMRENFSAGFRCGSENDIINGSPTGMIRVSFGAMSTRADATRFADFVKEFFIERGLPSSSPSSPLMIDDGMSSRLHVESLTVYPIKSCGGWRIPYGTPWDIRPEGLVWDREWCLIKQGNGLVLSQKGHPRMALIRPQLDFAAGCLRISISGSTQQITVPLSKDPSYFATPDFRDCSANVCGDTVQARIYTSKAIADFFTRAIGIPCTLARFPAASSSSPSIRHSKTHLQPIGLLSSTPRPILLSNESPMLTISRSSLNRLNESIKASGGKAAHPAVFRANIVLAESPLLPPGQEQPWAEDSWSSMRIGGEGGAMFDLLGGCRRCQMVCIDQESGEKNQEPFVTLAKTRRFNGRVLFGVHTALANGGNAGGLSIKAGDEVQTWMEP</sequence>
<keyword evidence="7" id="KW-1185">Reference proteome</keyword>
<evidence type="ECO:0000256" key="2">
    <source>
        <dbReference type="ARBA" id="ARBA00022898"/>
    </source>
</evidence>
<dbReference type="InterPro" id="IPR015422">
    <property type="entry name" value="PyrdxlP-dep_Trfase_small"/>
</dbReference>
<evidence type="ECO:0000256" key="1">
    <source>
        <dbReference type="ARBA" id="ARBA00022679"/>
    </source>
</evidence>
<dbReference type="GO" id="GO:0008265">
    <property type="term" value="F:molybdenum cofactor sulfurtransferase activity"/>
    <property type="evidence" value="ECO:0007669"/>
    <property type="project" value="UniProtKB-UniRule"/>
</dbReference>
<dbReference type="GO" id="GO:0006777">
    <property type="term" value="P:Mo-molybdopterin cofactor biosynthetic process"/>
    <property type="evidence" value="ECO:0007669"/>
    <property type="project" value="UniProtKB-UniRule"/>
</dbReference>
<evidence type="ECO:0000313" key="7">
    <source>
        <dbReference type="Proteomes" id="UP000033647"/>
    </source>
</evidence>
<dbReference type="PROSITE" id="PS51340">
    <property type="entry name" value="MOSC"/>
    <property type="match status" value="1"/>
</dbReference>
<keyword evidence="3 4" id="KW-0501">Molybdenum cofactor biosynthesis</keyword>
<dbReference type="Pfam" id="PF03476">
    <property type="entry name" value="MOSC_N"/>
    <property type="match status" value="1"/>
</dbReference>
<dbReference type="GO" id="GO:0030170">
    <property type="term" value="F:pyridoxal phosphate binding"/>
    <property type="evidence" value="ECO:0007669"/>
    <property type="project" value="UniProtKB-UniRule"/>
</dbReference>
<proteinExistence type="inferred from homology"/>
<dbReference type="STRING" id="1047168.A0A0F4GKL0"/>
<comment type="caution">
    <text evidence="6">The sequence shown here is derived from an EMBL/GenBank/DDBJ whole genome shotgun (WGS) entry which is preliminary data.</text>
</comment>
<dbReference type="InterPro" id="IPR000192">
    <property type="entry name" value="Aminotrans_V_dom"/>
</dbReference>
<organism evidence="6 7">
    <name type="scientific">Zymoseptoria brevis</name>
    <dbReference type="NCBI Taxonomy" id="1047168"/>
    <lineage>
        <taxon>Eukaryota</taxon>
        <taxon>Fungi</taxon>
        <taxon>Dikarya</taxon>
        <taxon>Ascomycota</taxon>
        <taxon>Pezizomycotina</taxon>
        <taxon>Dothideomycetes</taxon>
        <taxon>Dothideomycetidae</taxon>
        <taxon>Mycosphaerellales</taxon>
        <taxon>Mycosphaerellaceae</taxon>
        <taxon>Zymoseptoria</taxon>
    </lineage>
</organism>
<dbReference type="PANTHER" id="PTHR14237">
    <property type="entry name" value="MOLYBDOPTERIN COFACTOR SULFURASE MOSC"/>
    <property type="match status" value="1"/>
</dbReference>